<dbReference type="Pfam" id="PF04389">
    <property type="entry name" value="Peptidase_M28"/>
    <property type="match status" value="1"/>
</dbReference>
<evidence type="ECO:0000313" key="22">
    <source>
        <dbReference type="EMBL" id="MBA6155693.1"/>
    </source>
</evidence>
<evidence type="ECO:0000256" key="1">
    <source>
        <dbReference type="ARBA" id="ARBA00004240"/>
    </source>
</evidence>
<dbReference type="PANTHER" id="PTHR12053">
    <property type="entry name" value="PROTEASE FAMILY M28 PLASMA GLUTAMATE CARBOXYPEPTIDASE-RELATED"/>
    <property type="match status" value="1"/>
</dbReference>
<accession>A0A839AKR2</accession>
<keyword evidence="23" id="KW-1185">Reference proteome</keyword>
<keyword evidence="17" id="KW-0325">Glycoprotein</keyword>
<keyword evidence="12" id="KW-0256">Endoplasmic reticulum</keyword>
<evidence type="ECO:0000256" key="17">
    <source>
        <dbReference type="ARBA" id="ARBA00023180"/>
    </source>
</evidence>
<feature type="domain" description="Peptidase M28" evidence="21">
    <location>
        <begin position="274"/>
        <end position="453"/>
    </location>
</feature>
<dbReference type="GO" id="GO:0046872">
    <property type="term" value="F:metal ion binding"/>
    <property type="evidence" value="ECO:0007669"/>
    <property type="project" value="UniProtKB-KW"/>
</dbReference>
<dbReference type="InterPro" id="IPR007484">
    <property type="entry name" value="Peptidase_M28"/>
</dbReference>
<dbReference type="Proteomes" id="UP000563906">
    <property type="component" value="Unassembled WGS sequence"/>
</dbReference>
<comment type="subcellular location">
    <subcellularLocation>
        <location evidence="1">Endoplasmic reticulum</location>
    </subcellularLocation>
    <subcellularLocation>
        <location evidence="3">Golgi apparatus</location>
    </subcellularLocation>
    <subcellularLocation>
        <location evidence="2">Lysosome</location>
    </subcellularLocation>
    <subcellularLocation>
        <location evidence="4">Secreted</location>
    </subcellularLocation>
</comment>
<keyword evidence="9" id="KW-0479">Metal-binding</keyword>
<dbReference type="GO" id="GO:0006508">
    <property type="term" value="P:proteolysis"/>
    <property type="evidence" value="ECO:0007669"/>
    <property type="project" value="UniProtKB-KW"/>
</dbReference>
<keyword evidence="7" id="KW-0121">Carboxypeptidase</keyword>
<evidence type="ECO:0000256" key="14">
    <source>
        <dbReference type="ARBA" id="ARBA00023034"/>
    </source>
</evidence>
<dbReference type="AlphaFoldDB" id="A0A839AKR2"/>
<dbReference type="PROSITE" id="PS51257">
    <property type="entry name" value="PROKAR_LIPOPROTEIN"/>
    <property type="match status" value="1"/>
</dbReference>
<evidence type="ECO:0000256" key="10">
    <source>
        <dbReference type="ARBA" id="ARBA00022729"/>
    </source>
</evidence>
<keyword evidence="10" id="KW-0732">Signal</keyword>
<evidence type="ECO:0000256" key="8">
    <source>
        <dbReference type="ARBA" id="ARBA00022670"/>
    </source>
</evidence>
<keyword evidence="13" id="KW-0862">Zinc</keyword>
<evidence type="ECO:0000256" key="7">
    <source>
        <dbReference type="ARBA" id="ARBA00022645"/>
    </source>
</evidence>
<sequence>MKRTSLLLITGLFLISCQVEKKKTSTTLTGLSNEEKVDSTQIKQIFNAALTEGKSYEWLRDLTQNIGSRLSGSEGATKSVIWGEQLMKEVGLDSVWLQPVMVPHWVRGEKEVANYEFNGEKINVPICALGGSIATPKEGITAELIEVKSLEEAKKLGDKAKGMIVFFNGAFDNTLINTFKAYGGCVGQRYGGAATVGKFGAKAVIVRSMTNGIDDYPHTGSMGYGEIPESEYIPTAAISSRAAENLSKHLKKNPNLKFYFKQSCETLPDAPSHNVVGEIKGSEFPDKIMVIGGHLDSWDLGDGAHDDGTGIVQSLEVAYLLKKNNIKPKNTIRIVFFMNEENGLRGATEYARLAKENDELHIGALESDAGGHTPRGFSIDANDKNRALLQSWKKLLAPYGLHDITAGGGGADIGPLKDDHVTLVGYRPDSQRYFDYHHAATDTFDKVNKRELELGSASMASIVYLMDKYLYNNETLKP</sequence>
<keyword evidence="8" id="KW-0645">Protease</keyword>
<dbReference type="Gene3D" id="3.50.30.30">
    <property type="match status" value="1"/>
</dbReference>
<dbReference type="Gene3D" id="3.40.630.10">
    <property type="entry name" value="Zn peptidases"/>
    <property type="match status" value="1"/>
</dbReference>
<evidence type="ECO:0000256" key="3">
    <source>
        <dbReference type="ARBA" id="ARBA00004555"/>
    </source>
</evidence>
<comment type="caution">
    <text evidence="22">The sequence shown here is derived from an EMBL/GenBank/DDBJ whole genome shotgun (WGS) entry which is preliminary data.</text>
</comment>
<keyword evidence="18" id="KW-0458">Lysosome</keyword>
<evidence type="ECO:0000256" key="2">
    <source>
        <dbReference type="ARBA" id="ARBA00004371"/>
    </source>
</evidence>
<organism evidence="22 23">
    <name type="scientific">Tenacibaculum pelagium</name>
    <dbReference type="NCBI Taxonomy" id="2759527"/>
    <lineage>
        <taxon>Bacteria</taxon>
        <taxon>Pseudomonadati</taxon>
        <taxon>Bacteroidota</taxon>
        <taxon>Flavobacteriia</taxon>
        <taxon>Flavobacteriales</taxon>
        <taxon>Flavobacteriaceae</taxon>
        <taxon>Tenacibaculum</taxon>
    </lineage>
</organism>
<dbReference type="RefSeq" id="WP_182124177.1">
    <property type="nucleotide sequence ID" value="NZ_JACGLS010000001.1"/>
</dbReference>
<evidence type="ECO:0000256" key="19">
    <source>
        <dbReference type="ARBA" id="ARBA00025833"/>
    </source>
</evidence>
<evidence type="ECO:0000256" key="4">
    <source>
        <dbReference type="ARBA" id="ARBA00004613"/>
    </source>
</evidence>
<evidence type="ECO:0000256" key="6">
    <source>
        <dbReference type="ARBA" id="ARBA00022525"/>
    </source>
</evidence>
<dbReference type="GO" id="GO:0005576">
    <property type="term" value="C:extracellular region"/>
    <property type="evidence" value="ECO:0007669"/>
    <property type="project" value="UniProtKB-SubCell"/>
</dbReference>
<reference evidence="22 23" key="1">
    <citation type="submission" date="2020-07" db="EMBL/GenBank/DDBJ databases">
        <title>Bacterium isolated from marine sediment.</title>
        <authorList>
            <person name="Shang D."/>
            <person name="Du Z.-J."/>
        </authorList>
    </citation>
    <scope>NUCLEOTIDE SEQUENCE [LARGE SCALE GENOMIC DNA]</scope>
    <source>
        <strain evidence="22 23">S7007</strain>
    </source>
</reference>
<dbReference type="PANTHER" id="PTHR12053:SF3">
    <property type="entry name" value="CARBOXYPEPTIDASE Q"/>
    <property type="match status" value="1"/>
</dbReference>
<name>A0A839AKR2_9FLAO</name>
<evidence type="ECO:0000256" key="11">
    <source>
        <dbReference type="ARBA" id="ARBA00022801"/>
    </source>
</evidence>
<dbReference type="GO" id="GO:0070573">
    <property type="term" value="F:metallodipeptidase activity"/>
    <property type="evidence" value="ECO:0007669"/>
    <property type="project" value="InterPro"/>
</dbReference>
<keyword evidence="14" id="KW-0333">Golgi apparatus</keyword>
<evidence type="ECO:0000256" key="5">
    <source>
        <dbReference type="ARBA" id="ARBA00014116"/>
    </source>
</evidence>
<evidence type="ECO:0000256" key="15">
    <source>
        <dbReference type="ARBA" id="ARBA00023049"/>
    </source>
</evidence>
<evidence type="ECO:0000259" key="21">
    <source>
        <dbReference type="Pfam" id="PF04389"/>
    </source>
</evidence>
<evidence type="ECO:0000256" key="13">
    <source>
        <dbReference type="ARBA" id="ARBA00022833"/>
    </source>
</evidence>
<dbReference type="GO" id="GO:0004180">
    <property type="term" value="F:carboxypeptidase activity"/>
    <property type="evidence" value="ECO:0007669"/>
    <property type="project" value="UniProtKB-KW"/>
</dbReference>
<evidence type="ECO:0000256" key="9">
    <source>
        <dbReference type="ARBA" id="ARBA00022723"/>
    </source>
</evidence>
<evidence type="ECO:0000256" key="12">
    <source>
        <dbReference type="ARBA" id="ARBA00022824"/>
    </source>
</evidence>
<keyword evidence="15" id="KW-0482">Metalloprotease</keyword>
<keyword evidence="6" id="KW-0964">Secreted</keyword>
<evidence type="ECO:0000256" key="18">
    <source>
        <dbReference type="ARBA" id="ARBA00023228"/>
    </source>
</evidence>
<dbReference type="GO" id="GO:0005764">
    <property type="term" value="C:lysosome"/>
    <property type="evidence" value="ECO:0007669"/>
    <property type="project" value="UniProtKB-SubCell"/>
</dbReference>
<dbReference type="EMBL" id="JACGLS010000001">
    <property type="protein sequence ID" value="MBA6155693.1"/>
    <property type="molecule type" value="Genomic_DNA"/>
</dbReference>
<keyword evidence="16" id="KW-0865">Zymogen</keyword>
<keyword evidence="11 22" id="KW-0378">Hydrolase</keyword>
<protein>
    <recommendedName>
        <fullName evidence="5">Carboxypeptidase Q</fullName>
    </recommendedName>
    <alternativeName>
        <fullName evidence="20">Plasma glutamate carboxypeptidase</fullName>
    </alternativeName>
</protein>
<dbReference type="InterPro" id="IPR039866">
    <property type="entry name" value="CPQ"/>
</dbReference>
<evidence type="ECO:0000313" key="23">
    <source>
        <dbReference type="Proteomes" id="UP000563906"/>
    </source>
</evidence>
<evidence type="ECO:0000256" key="16">
    <source>
        <dbReference type="ARBA" id="ARBA00023145"/>
    </source>
</evidence>
<proteinExistence type="predicted"/>
<gene>
    <name evidence="22" type="ORF">H3Z83_04035</name>
</gene>
<dbReference type="SUPFAM" id="SSF53187">
    <property type="entry name" value="Zn-dependent exopeptidases"/>
    <property type="match status" value="1"/>
</dbReference>
<comment type="subunit">
    <text evidence="19">Homodimer. The monomeric form is inactive while the homodimer is active.</text>
</comment>
<evidence type="ECO:0000256" key="20">
    <source>
        <dbReference type="ARBA" id="ARBA00033328"/>
    </source>
</evidence>